<protein>
    <submittedName>
        <fullName evidence="1">2-keto-3-deoxy-galactonokinase</fullName>
    </submittedName>
</protein>
<dbReference type="KEGG" id="sfw:WN53_11010"/>
<dbReference type="InterPro" id="IPR042257">
    <property type="entry name" value="DGOK_C"/>
</dbReference>
<dbReference type="AlphaFoldDB" id="A0A0F7HB20"/>
<dbReference type="GO" id="GO:0034194">
    <property type="term" value="P:D-galactonate catabolic process"/>
    <property type="evidence" value="ECO:0007669"/>
    <property type="project" value="InterPro"/>
</dbReference>
<dbReference type="Gene3D" id="3.30.420.310">
    <property type="entry name" value="2-keto-3-deoxy-galactonokinase, C-terminal domain"/>
    <property type="match status" value="1"/>
</dbReference>
<dbReference type="Pfam" id="PF05035">
    <property type="entry name" value="DGOK"/>
    <property type="match status" value="1"/>
</dbReference>
<dbReference type="GeneID" id="30320696"/>
<dbReference type="InterPro" id="IPR042258">
    <property type="entry name" value="DGOK_N"/>
</dbReference>
<dbReference type="EMBL" id="CABEEZ010000021">
    <property type="protein sequence ID" value="VTR20610.1"/>
    <property type="molecule type" value="Genomic_DNA"/>
</dbReference>
<gene>
    <name evidence="1" type="ORF">NCTC12965_01051</name>
</gene>
<name>A0A0F7HB20_SERFO</name>
<accession>A0A0F7HB20</accession>
<dbReference type="InterPro" id="IPR007729">
    <property type="entry name" value="DGOK"/>
</dbReference>
<evidence type="ECO:0000313" key="1">
    <source>
        <dbReference type="EMBL" id="VTR20610.1"/>
    </source>
</evidence>
<keyword evidence="1" id="KW-0808">Transferase</keyword>
<dbReference type="RefSeq" id="WP_024485832.1">
    <property type="nucleotide sequence ID" value="NZ_CAMKUH010000012.1"/>
</dbReference>
<dbReference type="SUPFAM" id="SSF53067">
    <property type="entry name" value="Actin-like ATPase domain"/>
    <property type="match status" value="1"/>
</dbReference>
<proteinExistence type="predicted"/>
<sequence length="329" mass="35340">MYIITIDTGTTNTRVCAWQDQRLLAEAARPIGVRDTAISGSTATLMNGVREAVQEAKNLATIPAAERVVYLSSGMITSNVGLCEIPHLLAPAGLGELAQGMVCANLPEIAEEPIWFVPGVRNHDSAVTLGNAEQMDMMRGEETEAIGVLASLDIHGPALIVLPGSHSKFVKIDAQDRIEGCVTTLGGELLDVITRHTILANSLDRQFAQEIEAPALLQGANQCRQTGLSRTCFSVRVLDMFSQLTLNQKANVLLGAVLQDDLQAVKNSEAFTVTPDTHVVVCGKDTLKFAFATLIENDPWFNGKVTLASVDRSLSSSGLFALAHHRQII</sequence>
<reference evidence="1" key="1">
    <citation type="submission" date="2019-05" db="EMBL/GenBank/DDBJ databases">
        <authorList>
            <consortium name="Pathogen Informatics"/>
        </authorList>
    </citation>
    <scope>NUCLEOTIDE SEQUENCE [LARGE SCALE GENOMIC DNA]</scope>
    <source>
        <strain evidence="1">NCTC12965</strain>
    </source>
</reference>
<dbReference type="CDD" id="cd24012">
    <property type="entry name" value="ASKHA_NBD_KDGal-kinase"/>
    <property type="match status" value="1"/>
</dbReference>
<organism evidence="1">
    <name type="scientific">Serratia fonticola</name>
    <dbReference type="NCBI Taxonomy" id="47917"/>
    <lineage>
        <taxon>Bacteria</taxon>
        <taxon>Pseudomonadati</taxon>
        <taxon>Pseudomonadota</taxon>
        <taxon>Gammaproteobacteria</taxon>
        <taxon>Enterobacterales</taxon>
        <taxon>Yersiniaceae</taxon>
        <taxon>Serratia</taxon>
    </lineage>
</organism>
<dbReference type="GO" id="GO:0008671">
    <property type="term" value="F:2-dehydro-3-deoxygalactonokinase activity"/>
    <property type="evidence" value="ECO:0007669"/>
    <property type="project" value="InterPro"/>
</dbReference>
<keyword evidence="1" id="KW-0418">Kinase</keyword>
<dbReference type="Gene3D" id="3.30.420.300">
    <property type="entry name" value="2-keto-3-deoxy-galactonokinase, substrate binding domain"/>
    <property type="match status" value="1"/>
</dbReference>
<dbReference type="InterPro" id="IPR043129">
    <property type="entry name" value="ATPase_NBD"/>
</dbReference>